<dbReference type="EMBL" id="BAABCE010000020">
    <property type="protein sequence ID" value="GAA3584321.1"/>
    <property type="molecule type" value="Genomic_DNA"/>
</dbReference>
<protein>
    <recommendedName>
        <fullName evidence="4">Integral membrane protein</fullName>
    </recommendedName>
</protein>
<dbReference type="RefSeq" id="WP_346185654.1">
    <property type="nucleotide sequence ID" value="NZ_BAABCE010000020.1"/>
</dbReference>
<gene>
    <name evidence="2" type="ORF">GCM10022295_76930</name>
</gene>
<organism evidence="2 3">
    <name type="scientific">Streptomyces osmaniensis</name>
    <dbReference type="NCBI Taxonomy" id="593134"/>
    <lineage>
        <taxon>Bacteria</taxon>
        <taxon>Bacillati</taxon>
        <taxon>Actinomycetota</taxon>
        <taxon>Actinomycetes</taxon>
        <taxon>Kitasatosporales</taxon>
        <taxon>Streptomycetaceae</taxon>
        <taxon>Streptomyces</taxon>
    </lineage>
</organism>
<evidence type="ECO:0008006" key="4">
    <source>
        <dbReference type="Google" id="ProtNLM"/>
    </source>
</evidence>
<keyword evidence="1" id="KW-0812">Transmembrane</keyword>
<keyword evidence="1" id="KW-0472">Membrane</keyword>
<sequence>MTGFLVLLGCAAALYLLVLPRVPAGVKVAVLTAPPVVALMWLLDAVFDRRAVAVGIGAVYLVVLVALNGLLGHPRLSAWTKLTVFATVPVAALAWLLVVTADDTVKDPGEDPCTMRYGGVGVSEVFPPRAYCRYEGGGTHDLATGAQFVFWVCFVVSVVLLAAGLWRAARDPKALLRQFRRPGTG</sequence>
<evidence type="ECO:0000256" key="1">
    <source>
        <dbReference type="SAM" id="Phobius"/>
    </source>
</evidence>
<proteinExistence type="predicted"/>
<keyword evidence="3" id="KW-1185">Reference proteome</keyword>
<feature type="transmembrane region" description="Helical" evidence="1">
    <location>
        <begin position="52"/>
        <end position="71"/>
    </location>
</feature>
<feature type="transmembrane region" description="Helical" evidence="1">
    <location>
        <begin position="148"/>
        <end position="169"/>
    </location>
</feature>
<keyword evidence="1" id="KW-1133">Transmembrane helix</keyword>
<accession>A0ABP6YJT4</accession>
<reference evidence="3" key="1">
    <citation type="journal article" date="2019" name="Int. J. Syst. Evol. Microbiol.">
        <title>The Global Catalogue of Microorganisms (GCM) 10K type strain sequencing project: providing services to taxonomists for standard genome sequencing and annotation.</title>
        <authorList>
            <consortium name="The Broad Institute Genomics Platform"/>
            <consortium name="The Broad Institute Genome Sequencing Center for Infectious Disease"/>
            <person name="Wu L."/>
            <person name="Ma J."/>
        </authorList>
    </citation>
    <scope>NUCLEOTIDE SEQUENCE [LARGE SCALE GENOMIC DNA]</scope>
    <source>
        <strain evidence="3">JCM 17656</strain>
    </source>
</reference>
<evidence type="ECO:0000313" key="2">
    <source>
        <dbReference type="EMBL" id="GAA3584321.1"/>
    </source>
</evidence>
<name>A0ABP6YJT4_9ACTN</name>
<evidence type="ECO:0000313" key="3">
    <source>
        <dbReference type="Proteomes" id="UP001500707"/>
    </source>
</evidence>
<comment type="caution">
    <text evidence="2">The sequence shown here is derived from an EMBL/GenBank/DDBJ whole genome shotgun (WGS) entry which is preliminary data.</text>
</comment>
<dbReference type="Proteomes" id="UP001500707">
    <property type="component" value="Unassembled WGS sequence"/>
</dbReference>
<feature type="transmembrane region" description="Helical" evidence="1">
    <location>
        <begin position="78"/>
        <end position="98"/>
    </location>
</feature>